<name>A0A0E9WT34_ANGAN</name>
<organism evidence="1">
    <name type="scientific">Anguilla anguilla</name>
    <name type="common">European freshwater eel</name>
    <name type="synonym">Muraena anguilla</name>
    <dbReference type="NCBI Taxonomy" id="7936"/>
    <lineage>
        <taxon>Eukaryota</taxon>
        <taxon>Metazoa</taxon>
        <taxon>Chordata</taxon>
        <taxon>Craniata</taxon>
        <taxon>Vertebrata</taxon>
        <taxon>Euteleostomi</taxon>
        <taxon>Actinopterygii</taxon>
        <taxon>Neopterygii</taxon>
        <taxon>Teleostei</taxon>
        <taxon>Anguilliformes</taxon>
        <taxon>Anguillidae</taxon>
        <taxon>Anguilla</taxon>
    </lineage>
</organism>
<sequence>MEGQTGRKYMKSTSEFTRCQCGCILIAYFICPLSQRPLTDMEIDPGAPSLRTGKPIKCSFKELGAGSLSKNH</sequence>
<dbReference type="EMBL" id="GBXM01015929">
    <property type="protein sequence ID" value="JAH92648.1"/>
    <property type="molecule type" value="Transcribed_RNA"/>
</dbReference>
<protein>
    <submittedName>
        <fullName evidence="1">Uncharacterized protein</fullName>
    </submittedName>
</protein>
<dbReference type="AlphaFoldDB" id="A0A0E9WT34"/>
<proteinExistence type="predicted"/>
<reference evidence="1" key="1">
    <citation type="submission" date="2014-11" db="EMBL/GenBank/DDBJ databases">
        <authorList>
            <person name="Amaro Gonzalez C."/>
        </authorList>
    </citation>
    <scope>NUCLEOTIDE SEQUENCE</scope>
</reference>
<reference evidence="1" key="2">
    <citation type="journal article" date="2015" name="Fish Shellfish Immunol.">
        <title>Early steps in the European eel (Anguilla anguilla)-Vibrio vulnificus interaction in the gills: Role of the RtxA13 toxin.</title>
        <authorList>
            <person name="Callol A."/>
            <person name="Pajuelo D."/>
            <person name="Ebbesson L."/>
            <person name="Teles M."/>
            <person name="MacKenzie S."/>
            <person name="Amaro C."/>
        </authorList>
    </citation>
    <scope>NUCLEOTIDE SEQUENCE</scope>
</reference>
<evidence type="ECO:0000313" key="1">
    <source>
        <dbReference type="EMBL" id="JAH92648.1"/>
    </source>
</evidence>
<accession>A0A0E9WT34</accession>